<dbReference type="Proteomes" id="UP000664109">
    <property type="component" value="Unassembled WGS sequence"/>
</dbReference>
<dbReference type="PANTHER" id="PTHR21581:SF33">
    <property type="entry name" value="D-ALANYL-D-ALANINE CARBOXYPEPTIDASE DACB"/>
    <property type="match status" value="1"/>
</dbReference>
<evidence type="ECO:0000256" key="5">
    <source>
        <dbReference type="ARBA" id="ARBA00022984"/>
    </source>
</evidence>
<evidence type="ECO:0000256" key="1">
    <source>
        <dbReference type="ARBA" id="ARBA00007164"/>
    </source>
</evidence>
<keyword evidence="10" id="KW-0645">Protease</keyword>
<dbReference type="PANTHER" id="PTHR21581">
    <property type="entry name" value="D-ALANYL-D-ALANINE CARBOXYPEPTIDASE"/>
    <property type="match status" value="1"/>
</dbReference>
<evidence type="ECO:0000313" key="10">
    <source>
        <dbReference type="EMBL" id="MBM9617572.1"/>
    </source>
</evidence>
<sequence length="341" mass="35268">MSLVPAPHRTGAGPAEPSGPGGPPEKRSRSRTRPAAVRSAGVLALAALVSLAAFVDTGRSDPAGGPRAAAPPVSWPAEGQAGIVVEGLGPRGELGTAGAREPVPIASVTKVMTAYVILRDHPLAADGAGPRITVDEQAGNESWSGVESTVPVRAGHRLGQRRLLEYLLVASGNNIARLLARWDAGSEEAFVAKMNRAAEDLGMRHTAYTDASGLAPTNVSTARDQLVLARQVMRDAAFRSIVAQKETTAAEVSGPIGNTNALLGEDGVIGVKTGSSTPAGGNLMWAAVAPDRDGRNRMIIGVVLHQRAGTDPRQGMDSAFAAGRTLVRDARQWLSTTSGPR</sequence>
<protein>
    <submittedName>
        <fullName evidence="10">D-alanyl-D-alanine carboxypeptidase</fullName>
    </submittedName>
</protein>
<dbReference type="InterPro" id="IPR018044">
    <property type="entry name" value="Peptidase_S11"/>
</dbReference>
<keyword evidence="2" id="KW-0732">Signal</keyword>
<evidence type="ECO:0000256" key="4">
    <source>
        <dbReference type="ARBA" id="ARBA00022960"/>
    </source>
</evidence>
<dbReference type="EMBL" id="JAFEJA010000001">
    <property type="protein sequence ID" value="MBM9617572.1"/>
    <property type="molecule type" value="Genomic_DNA"/>
</dbReference>
<keyword evidence="6" id="KW-0961">Cell wall biogenesis/degradation</keyword>
<gene>
    <name evidence="10" type="ORF">JE024_02245</name>
</gene>
<dbReference type="SUPFAM" id="SSF56601">
    <property type="entry name" value="beta-lactamase/transpeptidase-like"/>
    <property type="match status" value="1"/>
</dbReference>
<dbReference type="RefSeq" id="WP_205371932.1">
    <property type="nucleotide sequence ID" value="NZ_JAFEJA010000001.1"/>
</dbReference>
<comment type="similarity">
    <text evidence="1 7">Belongs to the peptidase S11 family.</text>
</comment>
<keyword evidence="5" id="KW-0573">Peptidoglycan synthesis</keyword>
<keyword evidence="10" id="KW-0121">Carboxypeptidase</keyword>
<comment type="caution">
    <text evidence="10">The sequence shown here is derived from an EMBL/GenBank/DDBJ whole genome shotgun (WGS) entry which is preliminary data.</text>
</comment>
<feature type="region of interest" description="Disordered" evidence="8">
    <location>
        <begin position="1"/>
        <end position="36"/>
    </location>
</feature>
<accession>A0ABS2UJ36</accession>
<dbReference type="Gene3D" id="3.40.710.10">
    <property type="entry name" value="DD-peptidase/beta-lactamase superfamily"/>
    <property type="match status" value="1"/>
</dbReference>
<evidence type="ECO:0000256" key="2">
    <source>
        <dbReference type="ARBA" id="ARBA00022729"/>
    </source>
</evidence>
<keyword evidence="4" id="KW-0133">Cell shape</keyword>
<evidence type="ECO:0000256" key="3">
    <source>
        <dbReference type="ARBA" id="ARBA00022801"/>
    </source>
</evidence>
<dbReference type="InterPro" id="IPR001967">
    <property type="entry name" value="Peptidase_S11_N"/>
</dbReference>
<evidence type="ECO:0000256" key="6">
    <source>
        <dbReference type="ARBA" id="ARBA00023316"/>
    </source>
</evidence>
<evidence type="ECO:0000256" key="8">
    <source>
        <dbReference type="SAM" id="MobiDB-lite"/>
    </source>
</evidence>
<keyword evidence="11" id="KW-1185">Reference proteome</keyword>
<dbReference type="GO" id="GO:0004180">
    <property type="term" value="F:carboxypeptidase activity"/>
    <property type="evidence" value="ECO:0007669"/>
    <property type="project" value="UniProtKB-KW"/>
</dbReference>
<evidence type="ECO:0000259" key="9">
    <source>
        <dbReference type="Pfam" id="PF00768"/>
    </source>
</evidence>
<reference evidence="10 11" key="1">
    <citation type="journal article" date="2016" name="Arch. Microbiol.">
        <title>Streptomyces zhihengii sp. nov., isolated from rhizospheric soil of Psammosilene tunicoides.</title>
        <authorList>
            <person name="Huang M.J."/>
            <person name="Fei J.J."/>
            <person name="Salam N."/>
            <person name="Kim C.J."/>
            <person name="Hozzein W.N."/>
            <person name="Xiao M."/>
            <person name="Huang H.Q."/>
            <person name="Li W.J."/>
        </authorList>
    </citation>
    <scope>NUCLEOTIDE SEQUENCE [LARGE SCALE GENOMIC DNA]</scope>
    <source>
        <strain evidence="10 11">YIM T102</strain>
    </source>
</reference>
<name>A0ABS2UJ36_9ACTN</name>
<dbReference type="PRINTS" id="PR00725">
    <property type="entry name" value="DADACBPTASE1"/>
</dbReference>
<dbReference type="Pfam" id="PF00768">
    <property type="entry name" value="Peptidase_S11"/>
    <property type="match status" value="1"/>
</dbReference>
<evidence type="ECO:0000313" key="11">
    <source>
        <dbReference type="Proteomes" id="UP000664109"/>
    </source>
</evidence>
<organism evidence="10 11">
    <name type="scientific">Streptomyces zhihengii</name>
    <dbReference type="NCBI Taxonomy" id="1818004"/>
    <lineage>
        <taxon>Bacteria</taxon>
        <taxon>Bacillati</taxon>
        <taxon>Actinomycetota</taxon>
        <taxon>Actinomycetes</taxon>
        <taxon>Kitasatosporales</taxon>
        <taxon>Streptomycetaceae</taxon>
        <taxon>Streptomyces</taxon>
    </lineage>
</organism>
<proteinExistence type="inferred from homology"/>
<keyword evidence="3" id="KW-0378">Hydrolase</keyword>
<evidence type="ECO:0000256" key="7">
    <source>
        <dbReference type="RuleBase" id="RU004016"/>
    </source>
</evidence>
<dbReference type="InterPro" id="IPR012338">
    <property type="entry name" value="Beta-lactam/transpept-like"/>
</dbReference>
<feature type="domain" description="Peptidase S11 D-alanyl-D-alanine carboxypeptidase A N-terminal" evidence="9">
    <location>
        <begin position="100"/>
        <end position="304"/>
    </location>
</feature>